<dbReference type="OrthoDB" id="412788at2759"/>
<name>A0A6A6CJI1_ZASCE</name>
<dbReference type="InterPro" id="IPR044053">
    <property type="entry name" value="AsaB-like"/>
</dbReference>
<dbReference type="EMBL" id="ML993594">
    <property type="protein sequence ID" value="KAF2167201.1"/>
    <property type="molecule type" value="Genomic_DNA"/>
</dbReference>
<proteinExistence type="inferred from homology"/>
<dbReference type="AlphaFoldDB" id="A0A6A6CJI1"/>
<accession>A0A6A6CJI1</accession>
<evidence type="ECO:0000313" key="3">
    <source>
        <dbReference type="EMBL" id="KAF2167201.1"/>
    </source>
</evidence>
<dbReference type="GO" id="GO:0016491">
    <property type="term" value="F:oxidoreductase activity"/>
    <property type="evidence" value="ECO:0007669"/>
    <property type="project" value="UniProtKB-KW"/>
</dbReference>
<dbReference type="Proteomes" id="UP000799537">
    <property type="component" value="Unassembled WGS sequence"/>
</dbReference>
<dbReference type="GeneID" id="54559693"/>
<organism evidence="3 4">
    <name type="scientific">Zasmidium cellare ATCC 36951</name>
    <dbReference type="NCBI Taxonomy" id="1080233"/>
    <lineage>
        <taxon>Eukaryota</taxon>
        <taxon>Fungi</taxon>
        <taxon>Dikarya</taxon>
        <taxon>Ascomycota</taxon>
        <taxon>Pezizomycotina</taxon>
        <taxon>Dothideomycetes</taxon>
        <taxon>Dothideomycetidae</taxon>
        <taxon>Mycosphaerellales</taxon>
        <taxon>Mycosphaerellaceae</taxon>
        <taxon>Zasmidium</taxon>
    </lineage>
</organism>
<keyword evidence="4" id="KW-1185">Reference proteome</keyword>
<evidence type="ECO:0000313" key="4">
    <source>
        <dbReference type="Proteomes" id="UP000799537"/>
    </source>
</evidence>
<reference evidence="3" key="1">
    <citation type="journal article" date="2020" name="Stud. Mycol.">
        <title>101 Dothideomycetes genomes: a test case for predicting lifestyles and emergence of pathogens.</title>
        <authorList>
            <person name="Haridas S."/>
            <person name="Albert R."/>
            <person name="Binder M."/>
            <person name="Bloem J."/>
            <person name="Labutti K."/>
            <person name="Salamov A."/>
            <person name="Andreopoulos B."/>
            <person name="Baker S."/>
            <person name="Barry K."/>
            <person name="Bills G."/>
            <person name="Bluhm B."/>
            <person name="Cannon C."/>
            <person name="Castanera R."/>
            <person name="Culley D."/>
            <person name="Daum C."/>
            <person name="Ezra D."/>
            <person name="Gonzalez J."/>
            <person name="Henrissat B."/>
            <person name="Kuo A."/>
            <person name="Liang C."/>
            <person name="Lipzen A."/>
            <person name="Lutzoni F."/>
            <person name="Magnuson J."/>
            <person name="Mondo S."/>
            <person name="Nolan M."/>
            <person name="Ohm R."/>
            <person name="Pangilinan J."/>
            <person name="Park H.-J."/>
            <person name="Ramirez L."/>
            <person name="Alfaro M."/>
            <person name="Sun H."/>
            <person name="Tritt A."/>
            <person name="Yoshinaga Y."/>
            <person name="Zwiers L.-H."/>
            <person name="Turgeon B."/>
            <person name="Goodwin S."/>
            <person name="Spatafora J."/>
            <person name="Crous P."/>
            <person name="Grigoriev I."/>
        </authorList>
    </citation>
    <scope>NUCLEOTIDE SEQUENCE</scope>
    <source>
        <strain evidence="3">ATCC 36951</strain>
    </source>
</reference>
<comment type="similarity">
    <text evidence="2">Belongs to the asaB hydroxylase/desaturase family.</text>
</comment>
<sequence>MTTKAQTLTDFSELNETLQNVTGIRTEQSGPYQDPDFSLTHLNYFKDADAAPPDQLNSTLSEHELRIARRNDDSPNVARTPVQIRNIQGSTSEHNIAEHGFKIGHLSSQMKNWQDDEELKRVFFSEVDDLLKRETGAKWTFQYEHHVRTATLEDALAKDSTGAVDINGPVRRVHIDEAPKSGLNEYKHHIKPDDPGNEHLRGRHVAIFNIWKPIKTVQRDPLCLCDARSIQDEDLQSGKVQVPIVGEIENFAIRPPRDPGTHKFVYVREQRPDQALIFRIMDTRIDESAAKRSCGVAHTSFVDPRTEHAPPRESVEVRSFCVF</sequence>
<evidence type="ECO:0000256" key="2">
    <source>
        <dbReference type="ARBA" id="ARBA00023604"/>
    </source>
</evidence>
<dbReference type="NCBIfam" id="NF041278">
    <property type="entry name" value="CmcJ_NvfI_EfuI"/>
    <property type="match status" value="1"/>
</dbReference>
<evidence type="ECO:0000256" key="1">
    <source>
        <dbReference type="ARBA" id="ARBA00023002"/>
    </source>
</evidence>
<protein>
    <submittedName>
        <fullName evidence="3">Uncharacterized protein</fullName>
    </submittedName>
</protein>
<gene>
    <name evidence="3" type="ORF">M409DRAFT_22629</name>
</gene>
<dbReference type="RefSeq" id="XP_033668090.1">
    <property type="nucleotide sequence ID" value="XM_033806421.1"/>
</dbReference>
<keyword evidence="1" id="KW-0560">Oxidoreductase</keyword>
<dbReference type="PANTHER" id="PTHR34598:SF3">
    <property type="entry name" value="OXIDOREDUCTASE AN1597"/>
    <property type="match status" value="1"/>
</dbReference>
<dbReference type="PANTHER" id="PTHR34598">
    <property type="entry name" value="BLL6449 PROTEIN"/>
    <property type="match status" value="1"/>
</dbReference>